<evidence type="ECO:0000256" key="1">
    <source>
        <dbReference type="ARBA" id="ARBA00009437"/>
    </source>
</evidence>
<proteinExistence type="inferred from homology"/>
<dbReference type="InterPro" id="IPR036388">
    <property type="entry name" value="WH-like_DNA-bd_sf"/>
</dbReference>
<evidence type="ECO:0000313" key="6">
    <source>
        <dbReference type="EMBL" id="CAG9169780.1"/>
    </source>
</evidence>
<dbReference type="RefSeq" id="WP_223985315.1">
    <property type="nucleotide sequence ID" value="NZ_CAJZAG010000003.1"/>
</dbReference>
<gene>
    <name evidence="6" type="primary">dmlR_10</name>
    <name evidence="6" type="ORF">LMG32289_01844</name>
</gene>
<name>A0ABM8WQR0_9BURK</name>
<accession>A0ABM8WQR0</accession>
<dbReference type="Gene3D" id="3.40.190.290">
    <property type="match status" value="1"/>
</dbReference>
<dbReference type="SUPFAM" id="SSF46785">
    <property type="entry name" value="Winged helix' DNA-binding domain"/>
    <property type="match status" value="1"/>
</dbReference>
<dbReference type="Pfam" id="PF00126">
    <property type="entry name" value="HTH_1"/>
    <property type="match status" value="1"/>
</dbReference>
<evidence type="ECO:0000256" key="4">
    <source>
        <dbReference type="ARBA" id="ARBA00023163"/>
    </source>
</evidence>
<dbReference type="PANTHER" id="PTHR30537">
    <property type="entry name" value="HTH-TYPE TRANSCRIPTIONAL REGULATOR"/>
    <property type="match status" value="1"/>
</dbReference>
<keyword evidence="2" id="KW-0805">Transcription regulation</keyword>
<dbReference type="InterPro" id="IPR000847">
    <property type="entry name" value="LysR_HTH_N"/>
</dbReference>
<dbReference type="Pfam" id="PF03466">
    <property type="entry name" value="LysR_substrate"/>
    <property type="match status" value="1"/>
</dbReference>
<protein>
    <submittedName>
        <fullName evidence="6">HTH-type transcriptional regulator DmlR</fullName>
    </submittedName>
</protein>
<reference evidence="6 7" key="1">
    <citation type="submission" date="2021-08" db="EMBL/GenBank/DDBJ databases">
        <authorList>
            <person name="Peeters C."/>
        </authorList>
    </citation>
    <scope>NUCLEOTIDE SEQUENCE [LARGE SCALE GENOMIC DNA]</scope>
    <source>
        <strain evidence="6 7">LMG 32289</strain>
    </source>
</reference>
<keyword evidence="3" id="KW-0238">DNA-binding</keyword>
<evidence type="ECO:0000259" key="5">
    <source>
        <dbReference type="PROSITE" id="PS50931"/>
    </source>
</evidence>
<keyword evidence="4" id="KW-0804">Transcription</keyword>
<evidence type="ECO:0000256" key="2">
    <source>
        <dbReference type="ARBA" id="ARBA00023015"/>
    </source>
</evidence>
<comment type="caution">
    <text evidence="6">The sequence shown here is derived from an EMBL/GenBank/DDBJ whole genome shotgun (WGS) entry which is preliminary data.</text>
</comment>
<dbReference type="InterPro" id="IPR058163">
    <property type="entry name" value="LysR-type_TF_proteobact-type"/>
</dbReference>
<evidence type="ECO:0000313" key="7">
    <source>
        <dbReference type="Proteomes" id="UP000706525"/>
    </source>
</evidence>
<dbReference type="Gene3D" id="1.10.10.10">
    <property type="entry name" value="Winged helix-like DNA-binding domain superfamily/Winged helix DNA-binding domain"/>
    <property type="match status" value="1"/>
</dbReference>
<keyword evidence="7" id="KW-1185">Reference proteome</keyword>
<organism evidence="6 7">
    <name type="scientific">Cupriavidus pampae</name>
    <dbReference type="NCBI Taxonomy" id="659251"/>
    <lineage>
        <taxon>Bacteria</taxon>
        <taxon>Pseudomonadati</taxon>
        <taxon>Pseudomonadota</taxon>
        <taxon>Betaproteobacteria</taxon>
        <taxon>Burkholderiales</taxon>
        <taxon>Burkholderiaceae</taxon>
        <taxon>Cupriavidus</taxon>
    </lineage>
</organism>
<feature type="domain" description="HTH lysR-type" evidence="5">
    <location>
        <begin position="1"/>
        <end position="59"/>
    </location>
</feature>
<sequence>MDSFSDVAFFAAINKLGSLAAAAQELGVTPSAVSKRLHALESRLGVRLLNRTTRRISLTPEGESYLVEGARILAELETLERTVGGNSSSPHGLLKIGATLGFGRRHIAPALAAFSRQFPKIEIQLYLSERPMNLTELGLDAVVHFGDLPDVRLTARLLANNRRLLVAAPTYLARAGLPGSPRDLARHSCIFIREADETFGTWHFRHGAQQETVKVRGTMSTNDGESAVVWALEGQGLVVRSEWDIAEPLRHGTLCQVLPQWQLAPADIHLVYSGGKTRSDKLRVLVDFLLERFADHRQQKAGGAGGPAGKGQW</sequence>
<dbReference type="Proteomes" id="UP000706525">
    <property type="component" value="Unassembled WGS sequence"/>
</dbReference>
<dbReference type="PANTHER" id="PTHR30537:SF5">
    <property type="entry name" value="HTH-TYPE TRANSCRIPTIONAL ACTIVATOR TTDR-RELATED"/>
    <property type="match status" value="1"/>
</dbReference>
<dbReference type="PROSITE" id="PS50931">
    <property type="entry name" value="HTH_LYSR"/>
    <property type="match status" value="1"/>
</dbReference>
<dbReference type="SUPFAM" id="SSF53850">
    <property type="entry name" value="Periplasmic binding protein-like II"/>
    <property type="match status" value="1"/>
</dbReference>
<dbReference type="InterPro" id="IPR005119">
    <property type="entry name" value="LysR_subst-bd"/>
</dbReference>
<dbReference type="CDD" id="cd08479">
    <property type="entry name" value="PBP2_CrgA_like_9"/>
    <property type="match status" value="1"/>
</dbReference>
<evidence type="ECO:0000256" key="3">
    <source>
        <dbReference type="ARBA" id="ARBA00023125"/>
    </source>
</evidence>
<comment type="similarity">
    <text evidence="1">Belongs to the LysR transcriptional regulatory family.</text>
</comment>
<dbReference type="InterPro" id="IPR036390">
    <property type="entry name" value="WH_DNA-bd_sf"/>
</dbReference>
<dbReference type="EMBL" id="CAJZAG010000003">
    <property type="protein sequence ID" value="CAG9169780.1"/>
    <property type="molecule type" value="Genomic_DNA"/>
</dbReference>